<name>A0A9J7BQY5_9BACT</name>
<dbReference type="Pfam" id="PF22848">
    <property type="entry name" value="ASD1_dom"/>
    <property type="match status" value="1"/>
</dbReference>
<dbReference type="Gene3D" id="3.20.20.80">
    <property type="entry name" value="Glycosidases"/>
    <property type="match status" value="1"/>
</dbReference>
<evidence type="ECO:0000256" key="5">
    <source>
        <dbReference type="ARBA" id="ARBA00022801"/>
    </source>
</evidence>
<keyword evidence="7" id="KW-0326">Glycosidase</keyword>
<evidence type="ECO:0000259" key="9">
    <source>
        <dbReference type="SMART" id="SM00813"/>
    </source>
</evidence>
<proteinExistence type="inferred from homology"/>
<gene>
    <name evidence="10" type="ORF">MOP44_26825</name>
</gene>
<feature type="domain" description="Alpha-L-arabinofuranosidase C-terminal" evidence="9">
    <location>
        <begin position="516"/>
        <end position="701"/>
    </location>
</feature>
<dbReference type="SUPFAM" id="SSF51011">
    <property type="entry name" value="Glycosyl hydrolase domain"/>
    <property type="match status" value="1"/>
</dbReference>
<sequence>MHLIRTRESEKTLTRISALFVFAVLASAVNAFPQARTVTANIDVSKTGAPISKYIYGQFLEHGGDIVNNGIWSEMLVDRKFFYPVAAGAPTPPPVLGNAAGNPRFRRTPTRWWAPVGGAENVTMDKKDPYTGDQSPLVKVDAKDPHGLSESGIAVRKGKAYTGRIVLAGSPGAVVKVTLIWGKGPADRQVTTIRTLGASYRKLPLRFTAAADTDDATLEITGTGTGEFHVGAVSLMPADNIEGFRPEVIAALKQMRFGVLRFPGGNFVSSYEWRYGVGDIDKRPPIFDAVWHAVQPNDVGTDEFLTLCRLLGVDPYITVNAGFGDAWSARELVEYTNGSATTPMGKWRAQNGHPAPYGVKFWGVGNEPWGDYQMGAMSLPQFELKHNTFAKEMRKVDPSIKLIAGGAMPDVMEGADQARRINGQYVPDYLSAADWTGQLLLNCLDNIDMVSEHYYASGTEHTDMKLQKKVPIDPPLSFLEWQRAPAVQVRAKYEHYQEYLKRIPALRAKPVPIAIDEWAYFGGGPNSYKTVPAYAWAFHEMFRHSDIFQMGAFTFATAMMSQNRTEATLNPTGLLFKMYRDHFGTIPVEVSGDSPQPKPRFPAGGDQPAVNPGSDTYPLDVSAALTEDRKTLAIAVLNPSDSEQSIKVSVNGAKVAGAGKLWRMAPDSINATVQVDKKPEVQVEEQSLGALPETITVRPFSVNIYSYPVQ</sequence>
<dbReference type="GO" id="GO:0000272">
    <property type="term" value="P:polysaccharide catabolic process"/>
    <property type="evidence" value="ECO:0007669"/>
    <property type="project" value="TreeGrafter"/>
</dbReference>
<dbReference type="EC" id="3.2.1.55" evidence="4"/>
<keyword evidence="5" id="KW-0378">Hydrolase</keyword>
<keyword evidence="11" id="KW-1185">Reference proteome</keyword>
<keyword evidence="6" id="KW-0119">Carbohydrate metabolism</keyword>
<evidence type="ECO:0000256" key="7">
    <source>
        <dbReference type="ARBA" id="ARBA00023295"/>
    </source>
</evidence>
<dbReference type="InterPro" id="IPR013780">
    <property type="entry name" value="Glyco_hydro_b"/>
</dbReference>
<dbReference type="Proteomes" id="UP001059380">
    <property type="component" value="Chromosome"/>
</dbReference>
<evidence type="ECO:0000256" key="6">
    <source>
        <dbReference type="ARBA" id="ARBA00023277"/>
    </source>
</evidence>
<comment type="similarity">
    <text evidence="2">Belongs to the glycosyl hydrolase 51 family.</text>
</comment>
<comment type="subunit">
    <text evidence="3">Homohexamer; trimer of dimers.</text>
</comment>
<dbReference type="InterPro" id="IPR055235">
    <property type="entry name" value="ASD1_cat"/>
</dbReference>
<dbReference type="KEGG" id="orp:MOP44_26825"/>
<evidence type="ECO:0000256" key="3">
    <source>
        <dbReference type="ARBA" id="ARBA00011165"/>
    </source>
</evidence>
<dbReference type="AlphaFoldDB" id="A0A9J7BQY5"/>
<comment type="catalytic activity">
    <reaction evidence="1">
        <text>Hydrolysis of terminal non-reducing alpha-L-arabinofuranoside residues in alpha-L-arabinosides.</text>
        <dbReference type="EC" id="3.2.1.55"/>
    </reaction>
</comment>
<dbReference type="GO" id="GO:0046373">
    <property type="term" value="P:L-arabinose metabolic process"/>
    <property type="evidence" value="ECO:0007669"/>
    <property type="project" value="InterPro"/>
</dbReference>
<evidence type="ECO:0000313" key="10">
    <source>
        <dbReference type="EMBL" id="UWZ84154.1"/>
    </source>
</evidence>
<dbReference type="EMBL" id="CP093313">
    <property type="protein sequence ID" value="UWZ84154.1"/>
    <property type="molecule type" value="Genomic_DNA"/>
</dbReference>
<feature type="region of interest" description="Disordered" evidence="8">
    <location>
        <begin position="590"/>
        <end position="613"/>
    </location>
</feature>
<dbReference type="Gene3D" id="2.60.40.1180">
    <property type="entry name" value="Golgi alpha-mannosidase II"/>
    <property type="match status" value="1"/>
</dbReference>
<dbReference type="GO" id="GO:0046556">
    <property type="term" value="F:alpha-L-arabinofuranosidase activity"/>
    <property type="evidence" value="ECO:0007669"/>
    <property type="project" value="UniProtKB-EC"/>
</dbReference>
<dbReference type="PANTHER" id="PTHR43576:SF2">
    <property type="entry name" value="INTRACELLULAR EXO-ALPHA-L-ARABINOFURANOSIDASE 2"/>
    <property type="match status" value="1"/>
</dbReference>
<dbReference type="SUPFAM" id="SSF51445">
    <property type="entry name" value="(Trans)glycosidases"/>
    <property type="match status" value="1"/>
</dbReference>
<evidence type="ECO:0000256" key="4">
    <source>
        <dbReference type="ARBA" id="ARBA00012670"/>
    </source>
</evidence>
<dbReference type="PANTHER" id="PTHR43576">
    <property type="entry name" value="ALPHA-L-ARABINOFURANOSIDASE C-RELATED"/>
    <property type="match status" value="1"/>
</dbReference>
<dbReference type="RefSeq" id="WP_260793658.1">
    <property type="nucleotide sequence ID" value="NZ_CP093313.1"/>
</dbReference>
<organism evidence="10 11">
    <name type="scientific">Occallatibacter riparius</name>
    <dbReference type="NCBI Taxonomy" id="1002689"/>
    <lineage>
        <taxon>Bacteria</taxon>
        <taxon>Pseudomonadati</taxon>
        <taxon>Acidobacteriota</taxon>
        <taxon>Terriglobia</taxon>
        <taxon>Terriglobales</taxon>
        <taxon>Acidobacteriaceae</taxon>
        <taxon>Occallatibacter</taxon>
    </lineage>
</organism>
<dbReference type="InterPro" id="IPR017853">
    <property type="entry name" value="GH"/>
</dbReference>
<evidence type="ECO:0000313" key="11">
    <source>
        <dbReference type="Proteomes" id="UP001059380"/>
    </source>
</evidence>
<protein>
    <recommendedName>
        <fullName evidence="4">non-reducing end alpha-L-arabinofuranosidase</fullName>
        <ecNumber evidence="4">3.2.1.55</ecNumber>
    </recommendedName>
</protein>
<dbReference type="InterPro" id="IPR010720">
    <property type="entry name" value="Alpha-L-AF_C"/>
</dbReference>
<reference evidence="10" key="1">
    <citation type="submission" date="2021-04" db="EMBL/GenBank/DDBJ databases">
        <title>Phylogenetic analysis of Acidobacteriaceae.</title>
        <authorList>
            <person name="Qiu L."/>
            <person name="Zhang Q."/>
        </authorList>
    </citation>
    <scope>NUCLEOTIDE SEQUENCE</scope>
    <source>
        <strain evidence="10">DSM 25168</strain>
    </source>
</reference>
<evidence type="ECO:0000256" key="8">
    <source>
        <dbReference type="SAM" id="MobiDB-lite"/>
    </source>
</evidence>
<evidence type="ECO:0000256" key="1">
    <source>
        <dbReference type="ARBA" id="ARBA00001462"/>
    </source>
</evidence>
<dbReference type="SMART" id="SM00813">
    <property type="entry name" value="Alpha-L-AF_C"/>
    <property type="match status" value="1"/>
</dbReference>
<accession>A0A9J7BQY5</accession>
<evidence type="ECO:0000256" key="2">
    <source>
        <dbReference type="ARBA" id="ARBA00007186"/>
    </source>
</evidence>